<comment type="caution">
    <text evidence="2">The sequence shown here is derived from an EMBL/GenBank/DDBJ whole genome shotgun (WGS) entry which is preliminary data.</text>
</comment>
<proteinExistence type="predicted"/>
<dbReference type="EMBL" id="JAACJS010000015">
    <property type="protein sequence ID" value="NCI51003.1"/>
    <property type="molecule type" value="Genomic_DNA"/>
</dbReference>
<reference evidence="2 3" key="1">
    <citation type="submission" date="2020-01" db="EMBL/GenBank/DDBJ databases">
        <title>Genome analysis.</title>
        <authorList>
            <person name="Wu S."/>
            <person name="Wang G."/>
        </authorList>
    </citation>
    <scope>NUCLEOTIDE SEQUENCE [LARGE SCALE GENOMIC DNA]</scope>
    <source>
        <strain evidence="2 3">SYL130</strain>
    </source>
</reference>
<dbReference type="Gene3D" id="2.60.40.1120">
    <property type="entry name" value="Carboxypeptidase-like, regulatory domain"/>
    <property type="match status" value="1"/>
</dbReference>
<feature type="signal peptide" evidence="1">
    <location>
        <begin position="1"/>
        <end position="18"/>
    </location>
</feature>
<keyword evidence="3" id="KW-1185">Reference proteome</keyword>
<accession>A0ABW9ZV19</accession>
<dbReference type="SUPFAM" id="SSF49464">
    <property type="entry name" value="Carboxypeptidase regulatory domain-like"/>
    <property type="match status" value="1"/>
</dbReference>
<evidence type="ECO:0000256" key="1">
    <source>
        <dbReference type="SAM" id="SignalP"/>
    </source>
</evidence>
<evidence type="ECO:0000313" key="2">
    <source>
        <dbReference type="EMBL" id="NCI51003.1"/>
    </source>
</evidence>
<feature type="chain" id="PRO_5047504379" evidence="1">
    <location>
        <begin position="19"/>
        <end position="413"/>
    </location>
</feature>
<dbReference type="RefSeq" id="WP_161819304.1">
    <property type="nucleotide sequence ID" value="NZ_JAACJS010000015.1"/>
</dbReference>
<protein>
    <submittedName>
        <fullName evidence="2">Carboxypeptidase-like regulatory domain-containing protein</fullName>
    </submittedName>
</protein>
<dbReference type="Proteomes" id="UP000753802">
    <property type="component" value="Unassembled WGS sequence"/>
</dbReference>
<dbReference type="Pfam" id="PF13715">
    <property type="entry name" value="CarbopepD_reg_2"/>
    <property type="match status" value="1"/>
</dbReference>
<dbReference type="InterPro" id="IPR008969">
    <property type="entry name" value="CarboxyPept-like_regulatory"/>
</dbReference>
<evidence type="ECO:0000313" key="3">
    <source>
        <dbReference type="Proteomes" id="UP000753802"/>
    </source>
</evidence>
<gene>
    <name evidence="2" type="ORF">GWC95_13800</name>
</gene>
<sequence>MRSAFIFLFCLFTSVSFAQALKGRVLYADTRRPVVGASVFLANTSIGTVTQENGEFVLPRFPEGSFDLVVSFVGYESFTLPIRSNRIPENIEVVLKPKVDELKEVILEPYEKDGWQKWGRFFLENFIGMSAGAEDCKLLNKEVLRFRLNRKENTLYVSADDRILIENRHLGYHLTYDLVNFQYNMRTHVFLYQGYPLFRDIETKRSAQKRRWLANREASYYGSIMHFMRSLYRNKLIEQEFDVKRIIKIPNTERERISQINRAKMTGTRVTTGGSVVIGDVYAGLHPDTAAYYRKVMRMPETTDYLINRTLTGDSIAYAIDSTVAGFNFKDYLQVVYKPKMAPVEFYRSLNQAYMEAPVTSQIKRTSEEPMMVWSNGTYYEGTTMISSGYWGFSEKIAELLPIDYWPPPKKAK</sequence>
<organism evidence="2 3">
    <name type="scientific">Sediminibacterium roseum</name>
    <dbReference type="NCBI Taxonomy" id="1978412"/>
    <lineage>
        <taxon>Bacteria</taxon>
        <taxon>Pseudomonadati</taxon>
        <taxon>Bacteroidota</taxon>
        <taxon>Chitinophagia</taxon>
        <taxon>Chitinophagales</taxon>
        <taxon>Chitinophagaceae</taxon>
        <taxon>Sediminibacterium</taxon>
    </lineage>
</organism>
<keyword evidence="1" id="KW-0732">Signal</keyword>
<name>A0ABW9ZV19_9BACT</name>